<evidence type="ECO:0000313" key="2">
    <source>
        <dbReference type="EMBL" id="ROT60610.1"/>
    </source>
</evidence>
<name>A0A423S8Q4_PENVA</name>
<proteinExistence type="predicted"/>
<dbReference type="AlphaFoldDB" id="A0A423S8Q4"/>
<dbReference type="Proteomes" id="UP000283509">
    <property type="component" value="Unassembled WGS sequence"/>
</dbReference>
<dbReference type="OrthoDB" id="6363558at2759"/>
<feature type="region of interest" description="Disordered" evidence="1">
    <location>
        <begin position="352"/>
        <end position="403"/>
    </location>
</feature>
<reference evidence="2 3" key="1">
    <citation type="submission" date="2018-04" db="EMBL/GenBank/DDBJ databases">
        <authorList>
            <person name="Zhang X."/>
            <person name="Yuan J."/>
            <person name="Li F."/>
            <person name="Xiang J."/>
        </authorList>
    </citation>
    <scope>NUCLEOTIDE SEQUENCE [LARGE SCALE GENOMIC DNA]</scope>
    <source>
        <tissue evidence="2">Muscle</tissue>
    </source>
</reference>
<reference evidence="2 3" key="2">
    <citation type="submission" date="2019-01" db="EMBL/GenBank/DDBJ databases">
        <title>The decoding of complex shrimp genome reveals the adaptation for benthos swimmer, frequently molting mechanism and breeding impact on genome.</title>
        <authorList>
            <person name="Sun Y."/>
            <person name="Gao Y."/>
            <person name="Yu Y."/>
        </authorList>
    </citation>
    <scope>NUCLEOTIDE SEQUENCE [LARGE SCALE GENOMIC DNA]</scope>
    <source>
        <tissue evidence="2">Muscle</tissue>
    </source>
</reference>
<evidence type="ECO:0000313" key="3">
    <source>
        <dbReference type="Proteomes" id="UP000283509"/>
    </source>
</evidence>
<protein>
    <submittedName>
        <fullName evidence="2">Uncharacterized protein</fullName>
    </submittedName>
</protein>
<keyword evidence="3" id="KW-1185">Reference proteome</keyword>
<organism evidence="2 3">
    <name type="scientific">Penaeus vannamei</name>
    <name type="common">Whiteleg shrimp</name>
    <name type="synonym">Litopenaeus vannamei</name>
    <dbReference type="NCBI Taxonomy" id="6689"/>
    <lineage>
        <taxon>Eukaryota</taxon>
        <taxon>Metazoa</taxon>
        <taxon>Ecdysozoa</taxon>
        <taxon>Arthropoda</taxon>
        <taxon>Crustacea</taxon>
        <taxon>Multicrustacea</taxon>
        <taxon>Malacostraca</taxon>
        <taxon>Eumalacostraca</taxon>
        <taxon>Eucarida</taxon>
        <taxon>Decapoda</taxon>
        <taxon>Dendrobranchiata</taxon>
        <taxon>Penaeoidea</taxon>
        <taxon>Penaeidae</taxon>
        <taxon>Penaeus</taxon>
    </lineage>
</organism>
<accession>A0A423S8Q4</accession>
<gene>
    <name evidence="2" type="ORF">C7M84_021861</name>
</gene>
<evidence type="ECO:0000256" key="1">
    <source>
        <dbReference type="SAM" id="MobiDB-lite"/>
    </source>
</evidence>
<dbReference type="EMBL" id="QCYY01004676">
    <property type="protein sequence ID" value="ROT60610.1"/>
    <property type="molecule type" value="Genomic_DNA"/>
</dbReference>
<comment type="caution">
    <text evidence="2">The sequence shown here is derived from an EMBL/GenBank/DDBJ whole genome shotgun (WGS) entry which is preliminary data.</text>
</comment>
<sequence length="672" mass="70998">MLATRSLIGSFEAKSVMLTTTTSAPQRGREAAALSSPARALDAGLAVAALLSVLSVAAPGDECAWCCRCASTPIGASDYAQRACVIASVRVADAVVIALTVAGEAGQMFRFAWAFLASLGLAAGQGQFSLLTSRRPPLLSHAGLTGLAPPPPPPRFTASPPDVSNPFTALLDATPLPALSAPTTIRFTIDDVPSSFEPSLFPPRDSLQEDLSQDGSLVSFEASSFSLETEDEAPLTPSPARAEPLGQLFFLTSKEARGPKAQPGVGGRALGSTKEPLSPLAPYLGAADADFKPSLYFPFLLDSTEEPQNEFTLIEERNPRISSFLRPQPPQFYESSSDAFILKPVKVVSPEVAGESEEGAERPAGQGKTKTPVPVMVDMDGDKDASRAAPKATKPPPTRKTLHFDEEFLSLLRNAAADKGTRPETSSQASPFWLGLASEKGGGAWRLKGTEAASPPTRPRAVTPSNSVEGGFFTKSIKSLTSSVSSSFNISSISLATNATAEDSLALPTEALLESEGPKIVSVGEVGEVPHDLEGAHTHTAPATLSASLKHGVQALNVSARTSGCPKLYGKVELTCEIHHDASADASMYTPPSLSLFILCSLSLLLPPPPHFFLFACIHLHVCQHNLTRASNLKNRDMTIPRKQTHAPGIHPTTLLEQHPPSHMTLLIHLQL</sequence>